<dbReference type="RefSeq" id="WP_043024695.1">
    <property type="nucleotide sequence ID" value="NZ_CEDT01000019.1"/>
</dbReference>
<dbReference type="Proteomes" id="UP000594569">
    <property type="component" value="Chromosome"/>
</dbReference>
<dbReference type="EMBL" id="CP065430">
    <property type="protein sequence ID" value="QPO25788.1"/>
    <property type="molecule type" value="Genomic_DNA"/>
</dbReference>
<evidence type="ECO:0000313" key="1">
    <source>
        <dbReference type="EMBL" id="QPO25788.1"/>
    </source>
</evidence>
<sequence>MIDEVLIEEIVSIIVDIEMNCKKFLLSRGHFIDIVSDYYYTDEDFATISFSRNNDKLTIRFENQQCIVTAENELHAETLEHIEEDIELQIEILVKQLFIGKWQVFIDDVNNNSVLDAIQKHRFDDYSSGPDSVIYY</sequence>
<organism evidence="1 2">
    <name type="scientific">Streptococcus suis</name>
    <dbReference type="NCBI Taxonomy" id="1307"/>
    <lineage>
        <taxon>Bacteria</taxon>
        <taxon>Bacillati</taxon>
        <taxon>Bacillota</taxon>
        <taxon>Bacilli</taxon>
        <taxon>Lactobacillales</taxon>
        <taxon>Streptococcaceae</taxon>
        <taxon>Streptococcus</taxon>
    </lineage>
</organism>
<protein>
    <submittedName>
        <fullName evidence="1">Uncharacterized protein</fullName>
    </submittedName>
</protein>
<gene>
    <name evidence="1" type="ORF">I5V48_07210</name>
</gene>
<dbReference type="AlphaFoldDB" id="A0A0Z8F444"/>
<accession>A0A0Z8F444</accession>
<name>A0A0Z8F444_STRSU</name>
<evidence type="ECO:0000313" key="2">
    <source>
        <dbReference type="Proteomes" id="UP000594569"/>
    </source>
</evidence>
<proteinExistence type="predicted"/>
<reference evidence="1 2" key="1">
    <citation type="submission" date="2020-12" db="EMBL/GenBank/DDBJ databases">
        <title>Nonconservative transfer and diversity of a new family of integrative and conjugative elements associated with antibiotic resistance in zoonotic pathogen Streptococcus suis.</title>
        <authorList>
            <person name="Huang J."/>
        </authorList>
    </citation>
    <scope>NUCLEOTIDE SEQUENCE [LARGE SCALE GENOMIC DNA]</scope>
    <source>
        <strain evidence="1 2">YZDH1</strain>
    </source>
</reference>